<protein>
    <submittedName>
        <fullName evidence="2">Uncharacterized protein</fullName>
    </submittedName>
</protein>
<feature type="compositionally biased region" description="Polar residues" evidence="1">
    <location>
        <begin position="80"/>
        <end position="107"/>
    </location>
</feature>
<dbReference type="Proteomes" id="UP000834106">
    <property type="component" value="Chromosome 13"/>
</dbReference>
<keyword evidence="3" id="KW-1185">Reference proteome</keyword>
<feature type="region of interest" description="Disordered" evidence="1">
    <location>
        <begin position="76"/>
        <end position="115"/>
    </location>
</feature>
<organism evidence="2 3">
    <name type="scientific">Fraxinus pennsylvanica</name>
    <dbReference type="NCBI Taxonomy" id="56036"/>
    <lineage>
        <taxon>Eukaryota</taxon>
        <taxon>Viridiplantae</taxon>
        <taxon>Streptophyta</taxon>
        <taxon>Embryophyta</taxon>
        <taxon>Tracheophyta</taxon>
        <taxon>Spermatophyta</taxon>
        <taxon>Magnoliopsida</taxon>
        <taxon>eudicotyledons</taxon>
        <taxon>Gunneridae</taxon>
        <taxon>Pentapetalae</taxon>
        <taxon>asterids</taxon>
        <taxon>lamiids</taxon>
        <taxon>Lamiales</taxon>
        <taxon>Oleaceae</taxon>
        <taxon>Oleeae</taxon>
        <taxon>Fraxinus</taxon>
    </lineage>
</organism>
<dbReference type="AlphaFoldDB" id="A0AAD1ZWF4"/>
<sequence>MDNRGRPKAFGFNEEHGYGNWKNLPAQGGNLKNSRVRPKAFGLLIRKIAEKDQKLLAYIEEHALLHLAPNSPDAKVFQDFGNSGKKSNGTATPVGNPSASSNGTSADQKSDGGKRKKWLGMKMASAVLLLFIY</sequence>
<evidence type="ECO:0000313" key="3">
    <source>
        <dbReference type="Proteomes" id="UP000834106"/>
    </source>
</evidence>
<accession>A0AAD1ZWF4</accession>
<evidence type="ECO:0000256" key="1">
    <source>
        <dbReference type="SAM" id="MobiDB-lite"/>
    </source>
</evidence>
<feature type="region of interest" description="Disordered" evidence="1">
    <location>
        <begin position="1"/>
        <end position="32"/>
    </location>
</feature>
<reference evidence="2" key="1">
    <citation type="submission" date="2023-05" db="EMBL/GenBank/DDBJ databases">
        <authorList>
            <person name="Huff M."/>
        </authorList>
    </citation>
    <scope>NUCLEOTIDE SEQUENCE</scope>
</reference>
<proteinExistence type="predicted"/>
<name>A0AAD1ZWF4_9LAMI</name>
<dbReference type="EMBL" id="OU503048">
    <property type="protein sequence ID" value="CAI9774465.1"/>
    <property type="molecule type" value="Genomic_DNA"/>
</dbReference>
<gene>
    <name evidence="2" type="ORF">FPE_LOCUS21895</name>
</gene>
<evidence type="ECO:0000313" key="2">
    <source>
        <dbReference type="EMBL" id="CAI9774465.1"/>
    </source>
</evidence>